<feature type="compositionally biased region" description="Basic and acidic residues" evidence="1">
    <location>
        <begin position="50"/>
        <end position="66"/>
    </location>
</feature>
<keyword evidence="3" id="KW-1185">Reference proteome</keyword>
<dbReference type="GeneID" id="87942534"/>
<evidence type="ECO:0000256" key="1">
    <source>
        <dbReference type="SAM" id="MobiDB-lite"/>
    </source>
</evidence>
<dbReference type="KEGG" id="cdet:87942534"/>
<reference evidence="3" key="1">
    <citation type="journal article" date="2023" name="bioRxiv">
        <title>Complete genome of the Medicago anthracnose fungus, Colletotrichum destructivum, reveals a mini-chromosome-like region within a core chromosome.</title>
        <authorList>
            <person name="Lapalu N."/>
            <person name="Simon A."/>
            <person name="Lu A."/>
            <person name="Plaumann P.-L."/>
            <person name="Amselem J."/>
            <person name="Pigne S."/>
            <person name="Auger A."/>
            <person name="Koch C."/>
            <person name="Dallery J.-F."/>
            <person name="O'Connell R.J."/>
        </authorList>
    </citation>
    <scope>NUCLEOTIDE SEQUENCE [LARGE SCALE GENOMIC DNA]</scope>
    <source>
        <strain evidence="3">CBS 520.97</strain>
    </source>
</reference>
<evidence type="ECO:0000313" key="2">
    <source>
        <dbReference type="EMBL" id="WQF81017.1"/>
    </source>
</evidence>
<evidence type="ECO:0000313" key="3">
    <source>
        <dbReference type="Proteomes" id="UP001322277"/>
    </source>
</evidence>
<dbReference type="AlphaFoldDB" id="A0AAX4ICR2"/>
<organism evidence="2 3">
    <name type="scientific">Colletotrichum destructivum</name>
    <dbReference type="NCBI Taxonomy" id="34406"/>
    <lineage>
        <taxon>Eukaryota</taxon>
        <taxon>Fungi</taxon>
        <taxon>Dikarya</taxon>
        <taxon>Ascomycota</taxon>
        <taxon>Pezizomycotina</taxon>
        <taxon>Sordariomycetes</taxon>
        <taxon>Hypocreomycetidae</taxon>
        <taxon>Glomerellales</taxon>
        <taxon>Glomerellaceae</taxon>
        <taxon>Colletotrichum</taxon>
        <taxon>Colletotrichum destructivum species complex</taxon>
    </lineage>
</organism>
<protein>
    <submittedName>
        <fullName evidence="2">Uncharacterized protein</fullName>
    </submittedName>
</protein>
<feature type="region of interest" description="Disordered" evidence="1">
    <location>
        <begin position="27"/>
        <end position="86"/>
    </location>
</feature>
<gene>
    <name evidence="2" type="ORF">CDEST_06031</name>
</gene>
<proteinExistence type="predicted"/>
<sequence length="116" mass="13367">MDGASEILQPWDNERHETMYVSGMCRQNRPPASLSHTRLLGSGPKHTKRMGCELRSVRHQSADTHARAQRRTRRHRGSRERERERERAFPLAIAAFGSGRNETLFPLTRSTACRSR</sequence>
<name>A0AAX4ICR2_9PEZI</name>
<dbReference type="Proteomes" id="UP001322277">
    <property type="component" value="Chromosome 4"/>
</dbReference>
<dbReference type="EMBL" id="CP137308">
    <property type="protein sequence ID" value="WQF81017.1"/>
    <property type="molecule type" value="Genomic_DNA"/>
</dbReference>
<accession>A0AAX4ICR2</accession>
<feature type="compositionally biased region" description="Basic residues" evidence="1">
    <location>
        <begin position="67"/>
        <end position="78"/>
    </location>
</feature>
<dbReference type="RefSeq" id="XP_062778241.1">
    <property type="nucleotide sequence ID" value="XM_062922190.1"/>
</dbReference>